<comment type="caution">
    <text evidence="3">The sequence shown here is derived from an EMBL/GenBank/DDBJ whole genome shotgun (WGS) entry which is preliminary data.</text>
</comment>
<keyword evidence="2" id="KW-0812">Transmembrane</keyword>
<protein>
    <submittedName>
        <fullName evidence="3">Uncharacterized protein</fullName>
    </submittedName>
</protein>
<dbReference type="STRING" id="1798491.A3C87_02885"/>
<dbReference type="EMBL" id="MFLE01000017">
    <property type="protein sequence ID" value="OGG61566.1"/>
    <property type="molecule type" value="Genomic_DNA"/>
</dbReference>
<gene>
    <name evidence="3" type="ORF">A3C87_02885</name>
</gene>
<dbReference type="Proteomes" id="UP000176511">
    <property type="component" value="Unassembled WGS sequence"/>
</dbReference>
<evidence type="ECO:0000313" key="4">
    <source>
        <dbReference type="Proteomes" id="UP000176511"/>
    </source>
</evidence>
<keyword evidence="2" id="KW-0472">Membrane</keyword>
<feature type="region of interest" description="Disordered" evidence="1">
    <location>
        <begin position="40"/>
        <end position="59"/>
    </location>
</feature>
<accession>A0A1F6DJJ8</accession>
<name>A0A1F6DJJ8_9BACT</name>
<evidence type="ECO:0000313" key="3">
    <source>
        <dbReference type="EMBL" id="OGG61566.1"/>
    </source>
</evidence>
<proteinExistence type="predicted"/>
<organism evidence="3 4">
    <name type="scientific">Candidatus Kaiserbacteria bacterium RIFCSPHIGHO2_02_FULL_49_34</name>
    <dbReference type="NCBI Taxonomy" id="1798491"/>
    <lineage>
        <taxon>Bacteria</taxon>
        <taxon>Candidatus Kaiseribacteriota</taxon>
    </lineage>
</organism>
<feature type="compositionally biased region" description="Polar residues" evidence="1">
    <location>
        <begin position="40"/>
        <end position="52"/>
    </location>
</feature>
<dbReference type="SUPFAM" id="SSF63829">
    <property type="entry name" value="Calcium-dependent phosphotriesterase"/>
    <property type="match status" value="1"/>
</dbReference>
<evidence type="ECO:0000256" key="2">
    <source>
        <dbReference type="SAM" id="Phobius"/>
    </source>
</evidence>
<feature type="transmembrane region" description="Helical" evidence="2">
    <location>
        <begin position="5"/>
        <end position="26"/>
    </location>
</feature>
<sequence>MQKKLFVIIGALLVVLTISLFLYVFFIQKAEDQLPTVQESSFPISSDSSTETPPAAFNGNDDAISDDISSSIEASAVATTTDKIPTDVFAPELRFTQLSTKPVVGMSFTGTTTVRYSEQGTGALFELDLLTMETKMIATNLTGVISTTFNSNGSRVLMRIHDGLVLRFFAGVIAENARGEKELRGSFLPNNTVDATFTGVTNIRYLLATSNGGEIHTYEPSTRADSIEATIPFSQAYFATSPQGTTYLITKPSAHMNGTVYRYTPTGITALIKSSLGLTAFAAGDYVYITSYEQKKLRTLATNGKMVQEVHNILNTDKCVASPKTIYCARPYEIPTQEYPDGWYRGEEQHNDILFTLNTQTQRLVSTASPEVETGQIFDILKLVAHPTRDDLLLLINKNNDSLWLFAR</sequence>
<keyword evidence="2" id="KW-1133">Transmembrane helix</keyword>
<reference evidence="3 4" key="1">
    <citation type="journal article" date="2016" name="Nat. Commun.">
        <title>Thousands of microbial genomes shed light on interconnected biogeochemical processes in an aquifer system.</title>
        <authorList>
            <person name="Anantharaman K."/>
            <person name="Brown C.T."/>
            <person name="Hug L.A."/>
            <person name="Sharon I."/>
            <person name="Castelle C.J."/>
            <person name="Probst A.J."/>
            <person name="Thomas B.C."/>
            <person name="Singh A."/>
            <person name="Wilkins M.J."/>
            <person name="Karaoz U."/>
            <person name="Brodie E.L."/>
            <person name="Williams K.H."/>
            <person name="Hubbard S.S."/>
            <person name="Banfield J.F."/>
        </authorList>
    </citation>
    <scope>NUCLEOTIDE SEQUENCE [LARGE SCALE GENOMIC DNA]</scope>
</reference>
<evidence type="ECO:0000256" key="1">
    <source>
        <dbReference type="SAM" id="MobiDB-lite"/>
    </source>
</evidence>
<dbReference type="AlphaFoldDB" id="A0A1F6DJJ8"/>